<protein>
    <submittedName>
        <fullName evidence="5">AraC-type DNA-binding protein</fullName>
    </submittedName>
</protein>
<dbReference type="Pfam" id="PF02311">
    <property type="entry name" value="AraC_binding"/>
    <property type="match status" value="1"/>
</dbReference>
<evidence type="ECO:0000313" key="6">
    <source>
        <dbReference type="Proteomes" id="UP000236731"/>
    </source>
</evidence>
<evidence type="ECO:0000256" key="2">
    <source>
        <dbReference type="ARBA" id="ARBA00023125"/>
    </source>
</evidence>
<keyword evidence="3" id="KW-0804">Transcription</keyword>
<dbReference type="InterPro" id="IPR018060">
    <property type="entry name" value="HTH_AraC"/>
</dbReference>
<dbReference type="RefSeq" id="WP_103907817.1">
    <property type="nucleotide sequence ID" value="NZ_CP049246.1"/>
</dbReference>
<evidence type="ECO:0000256" key="1">
    <source>
        <dbReference type="ARBA" id="ARBA00023015"/>
    </source>
</evidence>
<dbReference type="InterPro" id="IPR009057">
    <property type="entry name" value="Homeodomain-like_sf"/>
</dbReference>
<proteinExistence type="predicted"/>
<dbReference type="PROSITE" id="PS01124">
    <property type="entry name" value="HTH_ARAC_FAMILY_2"/>
    <property type="match status" value="1"/>
</dbReference>
<keyword evidence="2 5" id="KW-0238">DNA-binding</keyword>
<name>A0A1H6CJV4_9SPHI</name>
<evidence type="ECO:0000256" key="3">
    <source>
        <dbReference type="ARBA" id="ARBA00023163"/>
    </source>
</evidence>
<feature type="domain" description="HTH araC/xylS-type" evidence="4">
    <location>
        <begin position="187"/>
        <end position="285"/>
    </location>
</feature>
<dbReference type="GO" id="GO:0003700">
    <property type="term" value="F:DNA-binding transcription factor activity"/>
    <property type="evidence" value="ECO:0007669"/>
    <property type="project" value="InterPro"/>
</dbReference>
<reference evidence="6" key="1">
    <citation type="submission" date="2016-10" db="EMBL/GenBank/DDBJ databases">
        <authorList>
            <person name="Varghese N."/>
            <person name="Submissions S."/>
        </authorList>
    </citation>
    <scope>NUCLEOTIDE SEQUENCE [LARGE SCALE GENOMIC DNA]</scope>
    <source>
        <strain evidence="6">DSM 22361</strain>
    </source>
</reference>
<accession>A0A1H6CJV4</accession>
<evidence type="ECO:0000313" key="5">
    <source>
        <dbReference type="EMBL" id="SEG73057.1"/>
    </source>
</evidence>
<sequence length="288" mass="33669">MDTIKKYDFKAGLPQEIELLDLEQLFQDAKSTLTTTHRTGFYQILWFQKGNPIHTVDFTPIQVSANTLLFLSADTVQKFDDLGNYHGKTILFTKEFFGNTTERALLLAQQTLWNGYLHIPLFSLEDHDRQIALIFEQLAIEFDQQQDIQQSSILRNLLHNLFLLAGRIHNEQHPNTSHDSEQILTINKFKELLDQKYHFQKQVAAYADELAVTPKRLNQLTQKILGKSPKTIIEERIILESKRLLSYSAYSIKEISFKLGFEENTNFNKFFKRHLHTTPNNFRAKIRK</sequence>
<organism evidence="5 6">
    <name type="scientific">Sphingobacterium lactis</name>
    <dbReference type="NCBI Taxonomy" id="797291"/>
    <lineage>
        <taxon>Bacteria</taxon>
        <taxon>Pseudomonadati</taxon>
        <taxon>Bacteroidota</taxon>
        <taxon>Sphingobacteriia</taxon>
        <taxon>Sphingobacteriales</taxon>
        <taxon>Sphingobacteriaceae</taxon>
        <taxon>Sphingobacterium</taxon>
    </lineage>
</organism>
<keyword evidence="6" id="KW-1185">Reference proteome</keyword>
<dbReference type="EMBL" id="FNUT01000016">
    <property type="protein sequence ID" value="SEG73057.1"/>
    <property type="molecule type" value="Genomic_DNA"/>
</dbReference>
<dbReference type="OrthoDB" id="2585681at2"/>
<gene>
    <name evidence="5" type="ORF">SAMN05421877_11631</name>
</gene>
<evidence type="ECO:0000259" key="4">
    <source>
        <dbReference type="PROSITE" id="PS01124"/>
    </source>
</evidence>
<dbReference type="Gene3D" id="1.10.10.60">
    <property type="entry name" value="Homeodomain-like"/>
    <property type="match status" value="1"/>
</dbReference>
<keyword evidence="1" id="KW-0805">Transcription regulation</keyword>
<dbReference type="SUPFAM" id="SSF46689">
    <property type="entry name" value="Homeodomain-like"/>
    <property type="match status" value="1"/>
</dbReference>
<dbReference type="PANTHER" id="PTHR43280:SF32">
    <property type="entry name" value="TRANSCRIPTIONAL REGULATORY PROTEIN"/>
    <property type="match status" value="1"/>
</dbReference>
<dbReference type="InterPro" id="IPR003313">
    <property type="entry name" value="AraC-bd"/>
</dbReference>
<dbReference type="PANTHER" id="PTHR43280">
    <property type="entry name" value="ARAC-FAMILY TRANSCRIPTIONAL REGULATOR"/>
    <property type="match status" value="1"/>
</dbReference>
<dbReference type="Proteomes" id="UP000236731">
    <property type="component" value="Unassembled WGS sequence"/>
</dbReference>
<dbReference type="SMART" id="SM00342">
    <property type="entry name" value="HTH_ARAC"/>
    <property type="match status" value="1"/>
</dbReference>
<dbReference type="AlphaFoldDB" id="A0A1H6CJV4"/>
<dbReference type="Pfam" id="PF12833">
    <property type="entry name" value="HTH_18"/>
    <property type="match status" value="1"/>
</dbReference>
<dbReference type="GO" id="GO:0043565">
    <property type="term" value="F:sequence-specific DNA binding"/>
    <property type="evidence" value="ECO:0007669"/>
    <property type="project" value="InterPro"/>
</dbReference>